<reference evidence="2 3" key="1">
    <citation type="submission" date="2019-11" db="EMBL/GenBank/DDBJ databases">
        <title>Pedobacter sp. HMF7647 Genome sequencing and assembly.</title>
        <authorList>
            <person name="Kang H."/>
            <person name="Kim H."/>
            <person name="Joh K."/>
        </authorList>
    </citation>
    <scope>NUCLEOTIDE SEQUENCE [LARGE SCALE GENOMIC DNA]</scope>
    <source>
        <strain evidence="2 3">HMF7647</strain>
    </source>
</reference>
<sequence length="107" mass="12075">MQIIGNEFLVEFGMAKARLRIDSETSLTFTILEKDGSKVEISETVETKMTEIRPQLFLVTWQEESGTTVTQIQDYENGEVYSNWTSPSGEFKNVKGTLKPLAHIQTG</sequence>
<evidence type="ECO:0000313" key="3">
    <source>
        <dbReference type="Proteomes" id="UP000466586"/>
    </source>
</evidence>
<gene>
    <name evidence="2" type="ORF">GS399_19355</name>
</gene>
<dbReference type="Gene3D" id="2.40.128.20">
    <property type="match status" value="1"/>
</dbReference>
<proteinExistence type="predicted"/>
<evidence type="ECO:0000313" key="2">
    <source>
        <dbReference type="EMBL" id="MXV53129.1"/>
    </source>
</evidence>
<dbReference type="EMBL" id="WVHT01000013">
    <property type="protein sequence ID" value="MXV53129.1"/>
    <property type="molecule type" value="Genomic_DNA"/>
</dbReference>
<organism evidence="2 3">
    <name type="scientific">Hufsiella arboris</name>
    <dbReference type="NCBI Taxonomy" id="2695275"/>
    <lineage>
        <taxon>Bacteria</taxon>
        <taxon>Pseudomonadati</taxon>
        <taxon>Bacteroidota</taxon>
        <taxon>Sphingobacteriia</taxon>
        <taxon>Sphingobacteriales</taxon>
        <taxon>Sphingobacteriaceae</taxon>
        <taxon>Hufsiella</taxon>
    </lineage>
</organism>
<dbReference type="RefSeq" id="WP_160846306.1">
    <property type="nucleotide sequence ID" value="NZ_WVHT01000013.1"/>
</dbReference>
<keyword evidence="3" id="KW-1185">Reference proteome</keyword>
<accession>A0A7K1YGH2</accession>
<dbReference type="InterPro" id="IPR012674">
    <property type="entry name" value="Calycin"/>
</dbReference>
<name>A0A7K1YGH2_9SPHI</name>
<dbReference type="Proteomes" id="UP000466586">
    <property type="component" value="Unassembled WGS sequence"/>
</dbReference>
<dbReference type="AlphaFoldDB" id="A0A7K1YGH2"/>
<dbReference type="Pfam" id="PF22036">
    <property type="entry name" value="MoaF_like"/>
    <property type="match status" value="1"/>
</dbReference>
<evidence type="ECO:0000259" key="1">
    <source>
        <dbReference type="Pfam" id="PF22036"/>
    </source>
</evidence>
<protein>
    <recommendedName>
        <fullName evidence="1">MoaF-like domain-containing protein</fullName>
    </recommendedName>
</protein>
<dbReference type="InterPro" id="IPR053892">
    <property type="entry name" value="MoaF-like"/>
</dbReference>
<comment type="caution">
    <text evidence="2">The sequence shown here is derived from an EMBL/GenBank/DDBJ whole genome shotgun (WGS) entry which is preliminary data.</text>
</comment>
<feature type="domain" description="MoaF-like" evidence="1">
    <location>
        <begin position="4"/>
        <end position="99"/>
    </location>
</feature>